<name>A0A450ZGK7_9GAMM</name>
<evidence type="ECO:0000313" key="1">
    <source>
        <dbReference type="EMBL" id="VFK52868.1"/>
    </source>
</evidence>
<reference evidence="1" key="1">
    <citation type="submission" date="2019-02" db="EMBL/GenBank/DDBJ databases">
        <authorList>
            <person name="Gruber-Vodicka R. H."/>
            <person name="Seah K. B. B."/>
        </authorList>
    </citation>
    <scope>NUCLEOTIDE SEQUENCE</scope>
    <source>
        <strain evidence="3">BECK_BY1</strain>
        <strain evidence="1">BECK_BY2</strain>
        <strain evidence="2">BECK_BY3</strain>
    </source>
</reference>
<dbReference type="AlphaFoldDB" id="A0A450ZGK7"/>
<organism evidence="1">
    <name type="scientific">Candidatus Kentrum sp. TUN</name>
    <dbReference type="NCBI Taxonomy" id="2126343"/>
    <lineage>
        <taxon>Bacteria</taxon>
        <taxon>Pseudomonadati</taxon>
        <taxon>Pseudomonadota</taxon>
        <taxon>Gammaproteobacteria</taxon>
        <taxon>Candidatus Kentrum</taxon>
    </lineage>
</organism>
<dbReference type="EMBL" id="CAADFV010000010">
    <property type="protein sequence ID" value="VFK52868.1"/>
    <property type="molecule type" value="Genomic_DNA"/>
</dbReference>
<protein>
    <submittedName>
        <fullName evidence="1">Uncharacterized protein</fullName>
    </submittedName>
</protein>
<sequence length="71" mass="7718">MHRADGDMQCIDLRSRRNSLFEYQLFSKMSNLRINGAGSLAIPSNVWSRLVAASGSPADASTITNSEVKSS</sequence>
<proteinExistence type="predicted"/>
<dbReference type="EMBL" id="CAADFY010000297">
    <property type="protein sequence ID" value="VFK62271.1"/>
    <property type="molecule type" value="Genomic_DNA"/>
</dbReference>
<dbReference type="EMBL" id="CAADFX010000289">
    <property type="protein sequence ID" value="VFK64794.1"/>
    <property type="molecule type" value="Genomic_DNA"/>
</dbReference>
<accession>A0A450ZGK7</accession>
<gene>
    <name evidence="3" type="ORF">BECKTUN1418D_GA0071000_12892</name>
    <name evidence="1" type="ORF">BECKTUN1418E_GA0071001_101040</name>
    <name evidence="2" type="ORF">BECKTUN1418F_GA0071002_12972</name>
</gene>
<evidence type="ECO:0000313" key="2">
    <source>
        <dbReference type="EMBL" id="VFK62271.1"/>
    </source>
</evidence>
<evidence type="ECO:0000313" key="3">
    <source>
        <dbReference type="EMBL" id="VFK64794.1"/>
    </source>
</evidence>